<feature type="non-terminal residue" evidence="1">
    <location>
        <position position="1"/>
    </location>
</feature>
<dbReference type="AlphaFoldDB" id="A0A2T2WFS7"/>
<comment type="caution">
    <text evidence="1">The sequence shown here is derived from an EMBL/GenBank/DDBJ whole genome shotgun (WGS) entry which is preliminary data.</text>
</comment>
<dbReference type="Proteomes" id="UP000242699">
    <property type="component" value="Unassembled WGS sequence"/>
</dbReference>
<accession>A0A2T2WFS7</accession>
<reference evidence="1 2" key="1">
    <citation type="journal article" date="2014" name="BMC Genomics">
        <title>Comparison of environmental and isolate Sulfobacillus genomes reveals diverse carbon, sulfur, nitrogen, and hydrogen metabolisms.</title>
        <authorList>
            <person name="Justice N.B."/>
            <person name="Norman A."/>
            <person name="Brown C.T."/>
            <person name="Singh A."/>
            <person name="Thomas B.C."/>
            <person name="Banfield J.F."/>
        </authorList>
    </citation>
    <scope>NUCLEOTIDE SEQUENCE [LARGE SCALE GENOMIC DNA]</scope>
    <source>
        <strain evidence="1">AMDSBA1</strain>
    </source>
</reference>
<name>A0A2T2WFS7_9FIRM</name>
<evidence type="ECO:0000313" key="2">
    <source>
        <dbReference type="Proteomes" id="UP000242699"/>
    </source>
</evidence>
<dbReference type="EMBL" id="PXYT01000145">
    <property type="protein sequence ID" value="PSR21092.1"/>
    <property type="molecule type" value="Genomic_DNA"/>
</dbReference>
<proteinExistence type="predicted"/>
<gene>
    <name evidence="1" type="ORF">C7B43_21520</name>
</gene>
<evidence type="ECO:0000313" key="1">
    <source>
        <dbReference type="EMBL" id="PSR21092.1"/>
    </source>
</evidence>
<sequence>NIEKQVSTLANNTSKEIGALSVTLVKNASNQAYKVSGPHSTTRVISPNLTNADFNNLASGVKGGVSIPSGYEGLVGAAVGGVIPNTVGGILQGIQTGVSAAAQLPAFKTFKSMVNYPFEEAAKGVTDVGNFVGKQAHNFENWVGHLF</sequence>
<protein>
    <submittedName>
        <fullName evidence="1">Uncharacterized protein</fullName>
    </submittedName>
</protein>
<organism evidence="1 2">
    <name type="scientific">Sulfobacillus benefaciens</name>
    <dbReference type="NCBI Taxonomy" id="453960"/>
    <lineage>
        <taxon>Bacteria</taxon>
        <taxon>Bacillati</taxon>
        <taxon>Bacillota</taxon>
        <taxon>Clostridia</taxon>
        <taxon>Eubacteriales</taxon>
        <taxon>Clostridiales Family XVII. Incertae Sedis</taxon>
        <taxon>Sulfobacillus</taxon>
    </lineage>
</organism>